<keyword evidence="1" id="KW-0805">Transcription regulation</keyword>
<dbReference type="InterPro" id="IPR011008">
    <property type="entry name" value="Dimeric_a/b-barrel"/>
</dbReference>
<proteinExistence type="predicted"/>
<protein>
    <submittedName>
        <fullName evidence="5">Lrp/AsnC family transcriptional regulator</fullName>
    </submittedName>
</protein>
<dbReference type="PRINTS" id="PR00033">
    <property type="entry name" value="HTHASNC"/>
</dbReference>
<dbReference type="Gene3D" id="3.30.70.920">
    <property type="match status" value="1"/>
</dbReference>
<evidence type="ECO:0000313" key="6">
    <source>
        <dbReference type="Proteomes" id="UP001172778"/>
    </source>
</evidence>
<organism evidence="5 6">
    <name type="scientific">Parachitinimonas caeni</name>
    <dbReference type="NCBI Taxonomy" id="3031301"/>
    <lineage>
        <taxon>Bacteria</taxon>
        <taxon>Pseudomonadati</taxon>
        <taxon>Pseudomonadota</taxon>
        <taxon>Betaproteobacteria</taxon>
        <taxon>Neisseriales</taxon>
        <taxon>Chitinibacteraceae</taxon>
        <taxon>Parachitinimonas</taxon>
    </lineage>
</organism>
<comment type="caution">
    <text evidence="5">The sequence shown here is derived from an EMBL/GenBank/DDBJ whole genome shotgun (WGS) entry which is preliminary data.</text>
</comment>
<dbReference type="InterPro" id="IPR036388">
    <property type="entry name" value="WH-like_DNA-bd_sf"/>
</dbReference>
<keyword evidence="3" id="KW-0804">Transcription</keyword>
<dbReference type="SUPFAM" id="SSF46785">
    <property type="entry name" value="Winged helix' DNA-binding domain"/>
    <property type="match status" value="1"/>
</dbReference>
<evidence type="ECO:0000256" key="3">
    <source>
        <dbReference type="ARBA" id="ARBA00023163"/>
    </source>
</evidence>
<dbReference type="InterPro" id="IPR036390">
    <property type="entry name" value="WH_DNA-bd_sf"/>
</dbReference>
<dbReference type="PROSITE" id="PS50956">
    <property type="entry name" value="HTH_ASNC_2"/>
    <property type="match status" value="1"/>
</dbReference>
<dbReference type="InterPro" id="IPR019887">
    <property type="entry name" value="Tscrpt_reg_AsnC/Lrp_C"/>
</dbReference>
<dbReference type="Gene3D" id="1.10.10.10">
    <property type="entry name" value="Winged helix-like DNA-binding domain superfamily/Winged helix DNA-binding domain"/>
    <property type="match status" value="1"/>
</dbReference>
<feature type="domain" description="HTH asnC-type" evidence="4">
    <location>
        <begin position="1"/>
        <end position="62"/>
    </location>
</feature>
<keyword evidence="6" id="KW-1185">Reference proteome</keyword>
<dbReference type="InterPro" id="IPR019888">
    <property type="entry name" value="Tscrpt_reg_AsnC-like"/>
</dbReference>
<dbReference type="RefSeq" id="WP_284099361.1">
    <property type="nucleotide sequence ID" value="NZ_JARRAF010000003.1"/>
</dbReference>
<name>A0ABT7DSM3_9NEIS</name>
<keyword evidence="2" id="KW-0238">DNA-binding</keyword>
<dbReference type="Proteomes" id="UP001172778">
    <property type="component" value="Unassembled WGS sequence"/>
</dbReference>
<dbReference type="SMART" id="SM00344">
    <property type="entry name" value="HTH_ASNC"/>
    <property type="match status" value="1"/>
</dbReference>
<evidence type="ECO:0000256" key="1">
    <source>
        <dbReference type="ARBA" id="ARBA00023015"/>
    </source>
</evidence>
<dbReference type="Pfam" id="PF13404">
    <property type="entry name" value="HTH_AsnC-type"/>
    <property type="match status" value="1"/>
</dbReference>
<reference evidence="5" key="1">
    <citation type="submission" date="2023-03" db="EMBL/GenBank/DDBJ databases">
        <title>Chitinimonas shenzhenensis gen. nov., sp. nov., a novel member of family Burkholderiaceae isolated from activated sludge collected in Shen Zhen, China.</title>
        <authorList>
            <person name="Wang X."/>
        </authorList>
    </citation>
    <scope>NUCLEOTIDE SEQUENCE</scope>
    <source>
        <strain evidence="5">DQS-5</strain>
    </source>
</reference>
<dbReference type="SUPFAM" id="SSF54909">
    <property type="entry name" value="Dimeric alpha+beta barrel"/>
    <property type="match status" value="1"/>
</dbReference>
<sequence>MDRIDREILGRLTKDARLSYRELGEQVHLSANAVAERVRRLQLAGAIRGFHADLDLAALGWPLQALVDVKLRPGVSATQFESMLKLIPGVLGAQLLTGTFDYLLRVACADQQDLVRVVEALRETAGAQETYSRLILRDLVVTNGMPD</sequence>
<evidence type="ECO:0000259" key="4">
    <source>
        <dbReference type="PROSITE" id="PS50956"/>
    </source>
</evidence>
<gene>
    <name evidence="5" type="ORF">PZA18_03285</name>
</gene>
<dbReference type="Pfam" id="PF01037">
    <property type="entry name" value="AsnC_trans_reg"/>
    <property type="match status" value="1"/>
</dbReference>
<dbReference type="PANTHER" id="PTHR30154:SF34">
    <property type="entry name" value="TRANSCRIPTIONAL REGULATOR AZLB"/>
    <property type="match status" value="1"/>
</dbReference>
<accession>A0ABT7DSM3</accession>
<evidence type="ECO:0000313" key="5">
    <source>
        <dbReference type="EMBL" id="MDK2123073.1"/>
    </source>
</evidence>
<dbReference type="PANTHER" id="PTHR30154">
    <property type="entry name" value="LEUCINE-RESPONSIVE REGULATORY PROTEIN"/>
    <property type="match status" value="1"/>
</dbReference>
<dbReference type="InterPro" id="IPR000485">
    <property type="entry name" value="AsnC-type_HTH_dom"/>
</dbReference>
<evidence type="ECO:0000256" key="2">
    <source>
        <dbReference type="ARBA" id="ARBA00023125"/>
    </source>
</evidence>
<dbReference type="EMBL" id="JARRAF010000003">
    <property type="protein sequence ID" value="MDK2123073.1"/>
    <property type="molecule type" value="Genomic_DNA"/>
</dbReference>